<organism evidence="2 3">
    <name type="scientific">Autumnicola musiva</name>
    <dbReference type="NCBI Taxonomy" id="3075589"/>
    <lineage>
        <taxon>Bacteria</taxon>
        <taxon>Pseudomonadati</taxon>
        <taxon>Bacteroidota</taxon>
        <taxon>Flavobacteriia</taxon>
        <taxon>Flavobacteriales</taxon>
        <taxon>Flavobacteriaceae</taxon>
        <taxon>Autumnicola</taxon>
    </lineage>
</organism>
<evidence type="ECO:0000313" key="3">
    <source>
        <dbReference type="Proteomes" id="UP001262582"/>
    </source>
</evidence>
<sequence>MKTLLWLDDKLNPMDTRMDWLAFSPIGREVEVVWVKNMMEFRNWIQKNGLPDAICFDHDLGDSSPNGYDCAKWLIKYCQENQLSLPLWASQCTNPLQKANINKLLRSFVQRPQRVDFHVKSS</sequence>
<evidence type="ECO:0000313" key="2">
    <source>
        <dbReference type="EMBL" id="MDT0678653.1"/>
    </source>
</evidence>
<accession>A0ABU3DAV5</accession>
<gene>
    <name evidence="2" type="ORF">RM539_18915</name>
</gene>
<dbReference type="RefSeq" id="WP_311504987.1">
    <property type="nucleotide sequence ID" value="NZ_JAVRHK010000029.1"/>
</dbReference>
<protein>
    <recommendedName>
        <fullName evidence="1">Cyclic-phosphate processing Receiver domain-containing protein</fullName>
    </recommendedName>
</protein>
<evidence type="ECO:0000259" key="1">
    <source>
        <dbReference type="Pfam" id="PF20274"/>
    </source>
</evidence>
<proteinExistence type="predicted"/>
<keyword evidence="3" id="KW-1185">Reference proteome</keyword>
<reference evidence="2 3" key="1">
    <citation type="submission" date="2023-09" db="EMBL/GenBank/DDBJ databases">
        <authorList>
            <person name="Rey-Velasco X."/>
        </authorList>
    </citation>
    <scope>NUCLEOTIDE SEQUENCE [LARGE SCALE GENOMIC DNA]</scope>
    <source>
        <strain evidence="2 3">F117</strain>
    </source>
</reference>
<comment type="caution">
    <text evidence="2">The sequence shown here is derived from an EMBL/GenBank/DDBJ whole genome shotgun (WGS) entry which is preliminary data.</text>
</comment>
<dbReference type="Proteomes" id="UP001262582">
    <property type="component" value="Unassembled WGS sequence"/>
</dbReference>
<feature type="domain" description="Cyclic-phosphate processing Receiver" evidence="1">
    <location>
        <begin position="4"/>
        <end position="106"/>
    </location>
</feature>
<dbReference type="Pfam" id="PF20274">
    <property type="entry name" value="cREC_REC"/>
    <property type="match status" value="1"/>
</dbReference>
<name>A0ABU3DAV5_9FLAO</name>
<dbReference type="InterPro" id="IPR046909">
    <property type="entry name" value="cREC_REC"/>
</dbReference>
<dbReference type="EMBL" id="JAVRHK010000029">
    <property type="protein sequence ID" value="MDT0678653.1"/>
    <property type="molecule type" value="Genomic_DNA"/>
</dbReference>